<organism evidence="2 4">
    <name type="scientific">Flavobacterium gawalongense</name>
    <dbReference type="NCBI Taxonomy" id="2594432"/>
    <lineage>
        <taxon>Bacteria</taxon>
        <taxon>Pseudomonadati</taxon>
        <taxon>Bacteroidota</taxon>
        <taxon>Flavobacteriia</taxon>
        <taxon>Flavobacteriales</taxon>
        <taxon>Flavobacteriaceae</taxon>
        <taxon>Flavobacterium</taxon>
    </lineage>
</organism>
<evidence type="ECO:0000313" key="2">
    <source>
        <dbReference type="EMBL" id="TRX06876.1"/>
    </source>
</evidence>
<evidence type="ECO:0000313" key="3">
    <source>
        <dbReference type="Proteomes" id="UP000318528"/>
    </source>
</evidence>
<dbReference type="Proteomes" id="UP000318528">
    <property type="component" value="Unassembled WGS sequence"/>
</dbReference>
<dbReference type="OrthoDB" id="1445639at2"/>
<evidence type="ECO:0000313" key="1">
    <source>
        <dbReference type="EMBL" id="TRX03849.1"/>
    </source>
</evidence>
<proteinExistence type="predicted"/>
<dbReference type="EMBL" id="VJZN01000031">
    <property type="protein sequence ID" value="TRX03849.1"/>
    <property type="molecule type" value="Genomic_DNA"/>
</dbReference>
<protein>
    <recommendedName>
        <fullName evidence="5">Antibiotic biosynthesis monooxygenase</fullName>
    </recommendedName>
</protein>
<evidence type="ECO:0000313" key="4">
    <source>
        <dbReference type="Proteomes" id="UP000318669"/>
    </source>
</evidence>
<keyword evidence="3" id="KW-1185">Reference proteome</keyword>
<comment type="caution">
    <text evidence="2">The sequence shown here is derived from an EMBL/GenBank/DDBJ whole genome shotgun (WGS) entry which is preliminary data.</text>
</comment>
<name>A0A553BF43_9FLAO</name>
<dbReference type="Proteomes" id="UP000318669">
    <property type="component" value="Unassembled WGS sequence"/>
</dbReference>
<evidence type="ECO:0008006" key="5">
    <source>
        <dbReference type="Google" id="ProtNLM"/>
    </source>
</evidence>
<accession>A0A553BF43</accession>
<gene>
    <name evidence="2" type="ORF">FNW11_13800</name>
    <name evidence="1" type="ORF">FNW12_14710</name>
</gene>
<sequence length="254" mass="29419">MLILTFLLSIGIFAQEAPKPIFITVTIMHRNLDSDGKDWKQTEQEYFDKVTSKNDLIIGSEILNHYYTENSSEILLVSAFKTWEDIEKSGEATNEPVKKGWPDEKARTAFFEKYNSYYSPVHSDEIYSSVTGTKEFKPTTKEPMVVYVRKSQMSMNGQGKGLKEFNEKITMNNPYIKGHYPHRHAWGADSRDFLEAYYYDSLADLEKSSDKQNELIKTAWPKEEDRKVFFDGFNKTFTGMHGDFIYTNVPSLSK</sequence>
<reference evidence="3 4" key="1">
    <citation type="submission" date="2019-07" db="EMBL/GenBank/DDBJ databases">
        <title>Novel species of Flavobacterium.</title>
        <authorList>
            <person name="Liu Q."/>
            <person name="Xin Y.-H."/>
        </authorList>
    </citation>
    <scope>NUCLEOTIDE SEQUENCE [LARGE SCALE GENOMIC DNA]</scope>
    <source>
        <strain evidence="1 3">GSP39</strain>
        <strain evidence="2 4">GSR22</strain>
    </source>
</reference>
<dbReference type="RefSeq" id="WP_143388499.1">
    <property type="nucleotide sequence ID" value="NZ_VJZL01000030.1"/>
</dbReference>
<dbReference type="AlphaFoldDB" id="A0A553BF43"/>
<dbReference type="EMBL" id="VJZL01000030">
    <property type="protein sequence ID" value="TRX06876.1"/>
    <property type="molecule type" value="Genomic_DNA"/>
</dbReference>